<organism evidence="1 2">
    <name type="scientific">Trichinella nelsoni</name>
    <dbReference type="NCBI Taxonomy" id="6336"/>
    <lineage>
        <taxon>Eukaryota</taxon>
        <taxon>Metazoa</taxon>
        <taxon>Ecdysozoa</taxon>
        <taxon>Nematoda</taxon>
        <taxon>Enoplea</taxon>
        <taxon>Dorylaimia</taxon>
        <taxon>Trichinellida</taxon>
        <taxon>Trichinellidae</taxon>
        <taxon>Trichinella</taxon>
    </lineage>
</organism>
<proteinExistence type="predicted"/>
<name>A0A0V0RL74_9BILA</name>
<reference evidence="1 2" key="1">
    <citation type="submission" date="2015-01" db="EMBL/GenBank/DDBJ databases">
        <title>Evolution of Trichinella species and genotypes.</title>
        <authorList>
            <person name="Korhonen P.K."/>
            <person name="Edoardo P."/>
            <person name="Giuseppe L.R."/>
            <person name="Gasser R.B."/>
        </authorList>
    </citation>
    <scope>NUCLEOTIDE SEQUENCE [LARGE SCALE GENOMIC DNA]</scope>
    <source>
        <strain evidence="1">ISS37</strain>
    </source>
</reference>
<dbReference type="EMBL" id="JYDL01000136">
    <property type="protein sequence ID" value="KRX15251.1"/>
    <property type="molecule type" value="Genomic_DNA"/>
</dbReference>
<sequence>MAIPLPLRQSSGFVNCSANRLVCQRDLEFPTTILRIQWKICFVQLKPQKHQSSQRKDSSIKRVRLHVCFLVSVLSKRYDYAKKTEGSCRNCAVDLSRSFTSDSDVVRNG</sequence>
<dbReference type="OrthoDB" id="10577637at2759"/>
<keyword evidence="2" id="KW-1185">Reference proteome</keyword>
<accession>A0A0V0RL74</accession>
<dbReference type="AlphaFoldDB" id="A0A0V0RL74"/>
<gene>
    <name evidence="1" type="ORF">T07_12123</name>
</gene>
<protein>
    <submittedName>
        <fullName evidence="1">Uncharacterized protein</fullName>
    </submittedName>
</protein>
<dbReference type="Proteomes" id="UP000054630">
    <property type="component" value="Unassembled WGS sequence"/>
</dbReference>
<evidence type="ECO:0000313" key="1">
    <source>
        <dbReference type="EMBL" id="KRX15251.1"/>
    </source>
</evidence>
<evidence type="ECO:0000313" key="2">
    <source>
        <dbReference type="Proteomes" id="UP000054630"/>
    </source>
</evidence>
<comment type="caution">
    <text evidence="1">The sequence shown here is derived from an EMBL/GenBank/DDBJ whole genome shotgun (WGS) entry which is preliminary data.</text>
</comment>